<dbReference type="Pfam" id="PF11732">
    <property type="entry name" value="Thoc2"/>
    <property type="match status" value="1"/>
</dbReference>
<gene>
    <name evidence="9" type="ORF">ST47_g9404</name>
</gene>
<reference evidence="9 10" key="1">
    <citation type="journal article" date="2016" name="Sci. Rep.">
        <title>Draft genome sequencing and secretome analysis of fungal phytopathogen Ascochyta rabiei provides insight into the necrotrophic effector repertoire.</title>
        <authorList>
            <person name="Verma S."/>
            <person name="Gazara R.K."/>
            <person name="Nizam S."/>
            <person name="Parween S."/>
            <person name="Chattopadhyay D."/>
            <person name="Verma P.K."/>
        </authorList>
    </citation>
    <scope>NUCLEOTIDE SEQUENCE [LARGE SCALE GENOMIC DNA]</scope>
    <source>
        <strain evidence="9 10">ArDII</strain>
    </source>
</reference>
<feature type="compositionally biased region" description="Basic and acidic residues" evidence="5">
    <location>
        <begin position="556"/>
        <end position="566"/>
    </location>
</feature>
<feature type="compositionally biased region" description="Basic and acidic residues" evidence="5">
    <location>
        <begin position="1279"/>
        <end position="1298"/>
    </location>
</feature>
<feature type="compositionally biased region" description="Basic and acidic residues" evidence="5">
    <location>
        <begin position="1945"/>
        <end position="1959"/>
    </location>
</feature>
<feature type="region of interest" description="Disordered" evidence="5">
    <location>
        <begin position="1"/>
        <end position="141"/>
    </location>
</feature>
<feature type="compositionally biased region" description="Basic and acidic residues" evidence="5">
    <location>
        <begin position="1145"/>
        <end position="1155"/>
    </location>
</feature>
<evidence type="ECO:0000256" key="4">
    <source>
        <dbReference type="ARBA" id="ARBA00023242"/>
    </source>
</evidence>
<proteinExistence type="inferred from homology"/>
<dbReference type="GO" id="GO:0006406">
    <property type="term" value="P:mRNA export from nucleus"/>
    <property type="evidence" value="ECO:0007669"/>
    <property type="project" value="InterPro"/>
</dbReference>
<feature type="compositionally biased region" description="Polar residues" evidence="5">
    <location>
        <begin position="2006"/>
        <end position="2020"/>
    </location>
</feature>
<feature type="compositionally biased region" description="Basic and acidic residues" evidence="5">
    <location>
        <begin position="1725"/>
        <end position="1749"/>
    </location>
</feature>
<feature type="compositionally biased region" description="Polar residues" evidence="5">
    <location>
        <begin position="2173"/>
        <end position="2185"/>
    </location>
</feature>
<dbReference type="GO" id="GO:0000445">
    <property type="term" value="C:THO complex part of transcription export complex"/>
    <property type="evidence" value="ECO:0007669"/>
    <property type="project" value="TreeGrafter"/>
</dbReference>
<comment type="similarity">
    <text evidence="2">Belongs to the THOC2 family.</text>
</comment>
<feature type="compositionally biased region" description="Basic and acidic residues" evidence="5">
    <location>
        <begin position="1706"/>
        <end position="1718"/>
    </location>
</feature>
<comment type="subcellular location">
    <subcellularLocation>
        <location evidence="1">Nucleus</location>
    </subcellularLocation>
</comment>
<feature type="compositionally biased region" description="Basic and acidic residues" evidence="5">
    <location>
        <begin position="1799"/>
        <end position="1817"/>
    </location>
</feature>
<feature type="region of interest" description="Disordered" evidence="5">
    <location>
        <begin position="1562"/>
        <end position="2382"/>
    </location>
</feature>
<feature type="compositionally biased region" description="Polar residues" evidence="5">
    <location>
        <begin position="570"/>
        <end position="579"/>
    </location>
</feature>
<evidence type="ECO:0000256" key="2">
    <source>
        <dbReference type="ARBA" id="ARBA00007857"/>
    </source>
</evidence>
<accession>A0A162XDR2</accession>
<dbReference type="PANTHER" id="PTHR21597:SF0">
    <property type="entry name" value="THO COMPLEX SUBUNIT 2"/>
    <property type="match status" value="1"/>
</dbReference>
<dbReference type="InterPro" id="IPR021418">
    <property type="entry name" value="THO_THOC2_C"/>
</dbReference>
<feature type="compositionally biased region" description="Gly residues" evidence="5">
    <location>
        <begin position="55"/>
        <end position="66"/>
    </location>
</feature>
<dbReference type="GO" id="GO:0006397">
    <property type="term" value="P:mRNA processing"/>
    <property type="evidence" value="ECO:0007669"/>
    <property type="project" value="InterPro"/>
</dbReference>
<feature type="compositionally biased region" description="Polar residues" evidence="5">
    <location>
        <begin position="1570"/>
        <end position="1581"/>
    </location>
</feature>
<feature type="compositionally biased region" description="Basic and acidic residues" evidence="5">
    <location>
        <begin position="2222"/>
        <end position="2256"/>
    </location>
</feature>
<feature type="domain" description="THO complex subunit 2 N-terminal" evidence="8">
    <location>
        <begin position="142"/>
        <end position="872"/>
    </location>
</feature>
<keyword evidence="4" id="KW-0539">Nucleus</keyword>
<feature type="region of interest" description="Disordered" evidence="5">
    <location>
        <begin position="1272"/>
        <end position="1298"/>
    </location>
</feature>
<comment type="caution">
    <text evidence="9">The sequence shown here is derived from an EMBL/GenBank/DDBJ whole genome shotgun (WGS) entry which is preliminary data.</text>
</comment>
<feature type="compositionally biased region" description="Polar residues" evidence="5">
    <location>
        <begin position="2083"/>
        <end position="2092"/>
    </location>
</feature>
<evidence type="ECO:0000313" key="10">
    <source>
        <dbReference type="Proteomes" id="UP000076837"/>
    </source>
</evidence>
<feature type="compositionally biased region" description="Polar residues" evidence="5">
    <location>
        <begin position="2141"/>
        <end position="2164"/>
    </location>
</feature>
<dbReference type="Pfam" id="PF11262">
    <property type="entry name" value="Tho2"/>
    <property type="match status" value="1"/>
</dbReference>
<feature type="region of interest" description="Disordered" evidence="5">
    <location>
        <begin position="1142"/>
        <end position="1192"/>
    </location>
</feature>
<dbReference type="Proteomes" id="UP000076837">
    <property type="component" value="Unassembled WGS sequence"/>
</dbReference>
<feature type="compositionally biased region" description="Low complexity" evidence="5">
    <location>
        <begin position="2053"/>
        <end position="2063"/>
    </location>
</feature>
<feature type="compositionally biased region" description="Polar residues" evidence="5">
    <location>
        <begin position="1170"/>
        <end position="1180"/>
    </location>
</feature>
<feature type="compositionally biased region" description="Basic and acidic residues" evidence="5">
    <location>
        <begin position="2269"/>
        <end position="2354"/>
    </location>
</feature>
<dbReference type="PANTHER" id="PTHR21597">
    <property type="entry name" value="THO2 PROTEIN"/>
    <property type="match status" value="1"/>
</dbReference>
<dbReference type="InterPro" id="IPR040007">
    <property type="entry name" value="Tho2"/>
</dbReference>
<sequence>MAPGPKRKRGDRTFSYDDSPRPSPHRPQNLPLAHTQHQNSPRGGRGGGDRRQSRGGAGMGGGGRGGYSVPQSPSVAYASPPARSPTVGAPHPPRPAQPAPSAPAPSAPAPSAPAPSNPAPSKDPVSLPSAPTREVPESNEYLTPQRVAKWNNEARQAVVQAALTAQRKGDVFTLSVVFHEIIEASMDRLLSSGELGSLVRDIVAAPPNESVDPVSTFLDTLSSLTENEHKQTLVRPMLMATDIDVGRMRSELDINLLKHLELVRGSFGKMAVRKATHALYRQSNYNLLREETEGYSKLMTEYFTTVNSEPPSHEVVSETYQRVNALIGAFDLDIGRVLDVTLDVFANLLVKHGKFFVKLLRCSAWWPEQRGLEGIEWEEPEVSTLPNWAQPESPLWYHSEEEKLQQLQLRERRDRKFWDRVGELEASRAGKGIEVFFELGARRITANNRPRDEKIHAEGATLSDQQAARKWADDWMLQTGTLPPSGNDTAAQLLGFKLQFYASDARDASDFLPDNLIHLAALLVKVGFISILDLYPHLYPPESEMSAHKRKLIEAKREKEEKESGKDNALTLSVLSDDTIQGPPAVSRLREADKSTRPESESGTPGKPSEATDAKPPLPEPADQKYQLLKSLLCIGALPEALFILGLHPWLLEVYPDLLELMSRLAHHSISKVYEAARPISPEQIPVVTKGAVSRGLSRPSDFTPRRTLRWPKPDQKDAGDGVDYRFYWEDWADNVPVCQDVDDVIKLCTTLLGLVGPECGKDTVLLTKIARIARKDFANNPSDANRQRWIRFSTTFLTPTLSFTGQNPGVVNEVWELLKQFDTATRFTIYEQWQVKGASKPIFRQFFKKVQHATSKELNKVTATNTKESGRRIAKISYSNPGIVFKNIVTRLISYPNMIDALVECSKYITFLGYDVLTWTLVTTLTNPNKEGKKGDGMFAQGWLTNLSLFIGRAYQRYTLLDPTPVLQYTTHQLLQSSGELYMLDVLEQMVKWMGGIAATGSLSESTVLSLSAGPVLRAYTLQHNLADNRHQAVTSAKRLAKCLKDRDLAPQILVALAQHVEAFIHRDDQLDAPDKVVFFNADKLHSNLFQYLEFLRAYFSEEDFDSAFPGLIEMISDYGVDPTIAFTICRASIAAKANSFRVEQQDRSSDTKNRSNSGDIAMGGAESTAVNSTATPSTAVGDGASSAPGDVEMNEAAKTESEGVLVGTTMAGLSNPEIERVTEQLRAVLPESFADHPCLSFYVTFWQLSLPDVDQNGIRDRYRETIQNWQQKAAPTHADRRYNSRIPKQDTPEQRRAKEEIAKLSKERDAVAKIAKATQDQLRVEMSKWFADVPMVGPRSDALHLALLQDCFIPRSRMSLHDAQYTSAMLHFMHSSGVPGFRTIKLLDLLFSTNKLSCIIGMYSEEESKNFGRFLNDVLRELQKWHDNKHDAYVKFAYGADRQLPGFGRKFDADRNPETHLDYNDFCQVSFKWHKALFSALKTCIESGKYTEVRNAISVLNAISSSFPKVDTMRDELQTPLEHIAKNDERDDLKISAQSTFRIFKQGKAHWRTEWQYRNIPAPPEATNGASKADSQTPQPKDAPATKLNASAPVFKSRNESNNETPLPTDSPDDNAQKRGSTPATSAVRPSDRDSSSQASTKEPDVRDSTPSQQERGDNTPVRGTPVPSAHASSGPSRMDSRATPSQGPPMGRSSHALPIRPDSQPHRPRPSDRQSDYGPPHGRHDSRPPHNDYGRLERPSDPRDRPMPGGRTPERGPGPVERRDYGRDPREYDERAMRAPPREARGPPIRGPPQWEPRDPREARDHRERLDHRGHPVVPVMEPRRTSSNSNLSQEYSSHQRDLPSSGRHQAPDRAEAPISRQPPTNLSTATDGPAINPARAALIDPAVNPARAALINEAGPPRHESPRSDRDSRRERGPRPQSPRRGDDRRGDDGGPPPQHVRHEIPYDHREERIPPHAPPSNRDRRDEMSVNSTPTGPRRPQNESVRTEMPGSSRGSREMFQPSQSSRQSYVQAQDPNYGRLNAPSEPVPSGPRGDRRETPSQLPPLSAPSGPAASNLNPNPPGVHPSRLQANFGGSGSNAPPIQTDVSSAPSGPRGSGRTPQGSLPSPGGRGPPTGPAFNNDRGPRNPNPLRAINNVLTQNAPSPTERNAPIQTLNSPVTVRGRGANRANTSGDGQSDMNSPMPPPQHTPILNSRAEGQYPRSDRQGPLGQVGGEPLDERSESRSRRTEGRREERSGRERDHEKRSEERSSRNGPSQRGEAGQEQERGSDRERREKRGSDRESSRRHGEREGERSSREVAGDRTGREPREPRERGEPREPRESKSHRSSRDEARPSGSGREERDRRSRGESGNGGDDGRKRVRDPADQPHGDMKRRR</sequence>
<feature type="region of interest" description="Disordered" evidence="5">
    <location>
        <begin position="556"/>
        <end position="622"/>
    </location>
</feature>
<feature type="compositionally biased region" description="Basic and acidic residues" evidence="5">
    <location>
        <begin position="2361"/>
        <end position="2382"/>
    </location>
</feature>
<feature type="compositionally biased region" description="Basic residues" evidence="5">
    <location>
        <begin position="1"/>
        <end position="10"/>
    </location>
</feature>
<feature type="compositionally biased region" description="Low complexity" evidence="5">
    <location>
        <begin position="1750"/>
        <end position="1762"/>
    </location>
</feature>
<feature type="region of interest" description="Disordered" evidence="5">
    <location>
        <begin position="696"/>
        <end position="718"/>
    </location>
</feature>
<evidence type="ECO:0000259" key="8">
    <source>
        <dbReference type="Pfam" id="PF16134"/>
    </source>
</evidence>
<evidence type="ECO:0000313" key="9">
    <source>
        <dbReference type="EMBL" id="KZM19490.1"/>
    </source>
</evidence>
<dbReference type="InterPro" id="IPR021726">
    <property type="entry name" value="THO_THOC2_N"/>
</dbReference>
<name>A0A162XDR2_DIDRA</name>
<feature type="compositionally biased region" description="Basic and acidic residues" evidence="5">
    <location>
        <begin position="588"/>
        <end position="600"/>
    </location>
</feature>
<evidence type="ECO:0000259" key="7">
    <source>
        <dbReference type="Pfam" id="PF11732"/>
    </source>
</evidence>
<feature type="domain" description="THO complex subunitTHOC2 N-terminal" evidence="7">
    <location>
        <begin position="874"/>
        <end position="949"/>
    </location>
</feature>
<organism evidence="9 10">
    <name type="scientific">Didymella rabiei</name>
    <name type="common">Chickpea ascochyta blight fungus</name>
    <name type="synonym">Mycosphaerella rabiei</name>
    <dbReference type="NCBI Taxonomy" id="5454"/>
    <lineage>
        <taxon>Eukaryota</taxon>
        <taxon>Fungi</taxon>
        <taxon>Dikarya</taxon>
        <taxon>Ascomycota</taxon>
        <taxon>Pezizomycotina</taxon>
        <taxon>Dothideomycetes</taxon>
        <taxon>Pleosporomycetidae</taxon>
        <taxon>Pleosporales</taxon>
        <taxon>Pleosporineae</taxon>
        <taxon>Didymellaceae</taxon>
        <taxon>Ascochyta</taxon>
    </lineage>
</organism>
<feature type="compositionally biased region" description="Low complexity" evidence="5">
    <location>
        <begin position="1830"/>
        <end position="1840"/>
    </location>
</feature>
<feature type="compositionally biased region" description="Basic and acidic residues" evidence="5">
    <location>
        <begin position="1763"/>
        <end position="1788"/>
    </location>
</feature>
<keyword evidence="10" id="KW-1185">Reference proteome</keyword>
<protein>
    <recommendedName>
        <fullName evidence="3">THO complex subunit 2</fullName>
    </recommendedName>
</protein>
<feature type="compositionally biased region" description="Polar residues" evidence="5">
    <location>
        <begin position="1865"/>
        <end position="1874"/>
    </location>
</feature>
<feature type="compositionally biased region" description="Pro residues" evidence="5">
    <location>
        <begin position="90"/>
        <end position="118"/>
    </location>
</feature>
<dbReference type="InterPro" id="IPR032302">
    <property type="entry name" value="THOC2_N"/>
</dbReference>
<evidence type="ECO:0000256" key="5">
    <source>
        <dbReference type="SAM" id="MobiDB-lite"/>
    </source>
</evidence>
<dbReference type="STRING" id="5454.A0A162XDR2"/>
<dbReference type="EMBL" id="JYNV01000291">
    <property type="protein sequence ID" value="KZM19490.1"/>
    <property type="molecule type" value="Genomic_DNA"/>
</dbReference>
<feature type="domain" description="THO complex subunitTHOC2 C-terminal" evidence="6">
    <location>
        <begin position="1240"/>
        <end position="1542"/>
    </location>
</feature>
<dbReference type="Pfam" id="PF16134">
    <property type="entry name" value="THOC2_N"/>
    <property type="match status" value="1"/>
</dbReference>
<feature type="compositionally biased region" description="Basic and acidic residues" evidence="5">
    <location>
        <begin position="11"/>
        <end position="20"/>
    </location>
</feature>
<feature type="compositionally biased region" description="Low complexity" evidence="5">
    <location>
        <begin position="2093"/>
        <end position="2113"/>
    </location>
</feature>
<evidence type="ECO:0000256" key="1">
    <source>
        <dbReference type="ARBA" id="ARBA00004123"/>
    </source>
</evidence>
<dbReference type="GO" id="GO:0003729">
    <property type="term" value="F:mRNA binding"/>
    <property type="evidence" value="ECO:0007669"/>
    <property type="project" value="TreeGrafter"/>
</dbReference>
<feature type="compositionally biased region" description="Basic and acidic residues" evidence="5">
    <location>
        <begin position="1904"/>
        <end position="1937"/>
    </location>
</feature>
<evidence type="ECO:0000256" key="3">
    <source>
        <dbReference type="ARBA" id="ARBA00019596"/>
    </source>
</evidence>
<evidence type="ECO:0000259" key="6">
    <source>
        <dbReference type="Pfam" id="PF11262"/>
    </source>
</evidence>